<name>X1G7R9_9ZZZZ</name>
<protein>
    <recommendedName>
        <fullName evidence="2">Terminase large subunit gp17-like C-terminal domain-containing protein</fullName>
    </recommendedName>
</protein>
<gene>
    <name evidence="3" type="ORF">S03H2_30055</name>
</gene>
<dbReference type="EMBL" id="BARU01018168">
    <property type="protein sequence ID" value="GAH53297.1"/>
    <property type="molecule type" value="Genomic_DNA"/>
</dbReference>
<evidence type="ECO:0000256" key="1">
    <source>
        <dbReference type="ARBA" id="ARBA00022612"/>
    </source>
</evidence>
<accession>X1G7R9</accession>
<dbReference type="Pfam" id="PF17289">
    <property type="entry name" value="Terminase_6C"/>
    <property type="match status" value="1"/>
</dbReference>
<feature type="non-terminal residue" evidence="3">
    <location>
        <position position="1"/>
    </location>
</feature>
<comment type="caution">
    <text evidence="3">The sequence shown here is derived from an EMBL/GenBank/DDBJ whole genome shotgun (WGS) entry which is preliminary data.</text>
</comment>
<evidence type="ECO:0000313" key="3">
    <source>
        <dbReference type="EMBL" id="GAH53297.1"/>
    </source>
</evidence>
<proteinExistence type="predicted"/>
<feature type="domain" description="Terminase large subunit gp17-like C-terminal" evidence="2">
    <location>
        <begin position="7"/>
        <end position="70"/>
    </location>
</feature>
<organism evidence="3">
    <name type="scientific">marine sediment metagenome</name>
    <dbReference type="NCBI Taxonomy" id="412755"/>
    <lineage>
        <taxon>unclassified sequences</taxon>
        <taxon>metagenomes</taxon>
        <taxon>ecological metagenomes</taxon>
    </lineage>
</organism>
<sequence>IRNIDPNVSYKSIHASRGKRARAEPISALYEQGKIHHIGTFKDLEDQQCNFTPESKTSPDRLDALVWAFTELIINRPERMQIRARSIKW</sequence>
<keyword evidence="1" id="KW-1188">Viral release from host cell</keyword>
<dbReference type="AlphaFoldDB" id="X1G7R9"/>
<reference evidence="3" key="1">
    <citation type="journal article" date="2014" name="Front. Microbiol.">
        <title>High frequency of phylogenetically diverse reductive dehalogenase-homologous genes in deep subseafloor sedimentary metagenomes.</title>
        <authorList>
            <person name="Kawai M."/>
            <person name="Futagami T."/>
            <person name="Toyoda A."/>
            <person name="Takaki Y."/>
            <person name="Nishi S."/>
            <person name="Hori S."/>
            <person name="Arai W."/>
            <person name="Tsubouchi T."/>
            <person name="Morono Y."/>
            <person name="Uchiyama I."/>
            <person name="Ito T."/>
            <person name="Fujiyama A."/>
            <person name="Inagaki F."/>
            <person name="Takami H."/>
        </authorList>
    </citation>
    <scope>NUCLEOTIDE SEQUENCE</scope>
    <source>
        <strain evidence="3">Expedition CK06-06</strain>
    </source>
</reference>
<dbReference type="InterPro" id="IPR035421">
    <property type="entry name" value="Terminase_6C"/>
</dbReference>
<evidence type="ECO:0000259" key="2">
    <source>
        <dbReference type="Pfam" id="PF17289"/>
    </source>
</evidence>